<organism evidence="1">
    <name type="scientific">Rhizophora mucronata</name>
    <name type="common">Asiatic mangrove</name>
    <dbReference type="NCBI Taxonomy" id="61149"/>
    <lineage>
        <taxon>Eukaryota</taxon>
        <taxon>Viridiplantae</taxon>
        <taxon>Streptophyta</taxon>
        <taxon>Embryophyta</taxon>
        <taxon>Tracheophyta</taxon>
        <taxon>Spermatophyta</taxon>
        <taxon>Magnoliopsida</taxon>
        <taxon>eudicotyledons</taxon>
        <taxon>Gunneridae</taxon>
        <taxon>Pentapetalae</taxon>
        <taxon>rosids</taxon>
        <taxon>fabids</taxon>
        <taxon>Malpighiales</taxon>
        <taxon>Rhizophoraceae</taxon>
        <taxon>Rhizophora</taxon>
    </lineage>
</organism>
<dbReference type="EMBL" id="GGEC01057737">
    <property type="protein sequence ID" value="MBX38221.1"/>
    <property type="molecule type" value="Transcribed_RNA"/>
</dbReference>
<sequence length="43" mass="4443">MEFAHCLGADSAPCNPSPPSSNFSFCVLRVPTSTATVLVSSTL</sequence>
<protein>
    <submittedName>
        <fullName evidence="1">Uncharacterized protein</fullName>
    </submittedName>
</protein>
<evidence type="ECO:0000313" key="1">
    <source>
        <dbReference type="EMBL" id="MBX38221.1"/>
    </source>
</evidence>
<accession>A0A2P2N6U7</accession>
<reference evidence="1" key="1">
    <citation type="submission" date="2018-02" db="EMBL/GenBank/DDBJ databases">
        <title>Rhizophora mucronata_Transcriptome.</title>
        <authorList>
            <person name="Meera S.P."/>
            <person name="Sreeshan A."/>
            <person name="Augustine A."/>
        </authorList>
    </citation>
    <scope>NUCLEOTIDE SEQUENCE</scope>
    <source>
        <tissue evidence="1">Leaf</tissue>
    </source>
</reference>
<name>A0A2P2N6U7_RHIMU</name>
<proteinExistence type="predicted"/>
<dbReference type="AlphaFoldDB" id="A0A2P2N6U7"/>